<keyword evidence="5" id="KW-1185">Reference proteome</keyword>
<dbReference type="EMBL" id="CP043031">
    <property type="protein sequence ID" value="QEH93058.1"/>
    <property type="molecule type" value="Genomic_DNA"/>
</dbReference>
<organism evidence="3 4">
    <name type="scientific">Dermacoccus abyssi</name>
    <dbReference type="NCBI Taxonomy" id="322596"/>
    <lineage>
        <taxon>Bacteria</taxon>
        <taxon>Bacillati</taxon>
        <taxon>Actinomycetota</taxon>
        <taxon>Actinomycetes</taxon>
        <taxon>Micrococcales</taxon>
        <taxon>Dermacoccaceae</taxon>
        <taxon>Dermacoccus</taxon>
    </lineage>
</organism>
<feature type="domain" description="DUF7455" evidence="1">
    <location>
        <begin position="9"/>
        <end position="62"/>
    </location>
</feature>
<gene>
    <name evidence="3" type="ORF">D1832_13915</name>
    <name evidence="2" type="ORF">FV141_05570</name>
</gene>
<evidence type="ECO:0000259" key="1">
    <source>
        <dbReference type="Pfam" id="PF24254"/>
    </source>
</evidence>
<name>A0A417Z1W4_9MICO</name>
<evidence type="ECO:0000313" key="5">
    <source>
        <dbReference type="Proteomes" id="UP000323565"/>
    </source>
</evidence>
<proteinExistence type="predicted"/>
<evidence type="ECO:0000313" key="4">
    <source>
        <dbReference type="Proteomes" id="UP000285376"/>
    </source>
</evidence>
<dbReference type="RefSeq" id="WP_082128775.1">
    <property type="nucleotide sequence ID" value="NZ_CBCRVH010000020.1"/>
</dbReference>
<dbReference type="EMBL" id="QWLM01000022">
    <property type="protein sequence ID" value="RHW43924.1"/>
    <property type="molecule type" value="Genomic_DNA"/>
</dbReference>
<dbReference type="InterPro" id="IPR055878">
    <property type="entry name" value="DUF7455"/>
</dbReference>
<reference evidence="2 5" key="2">
    <citation type="submission" date="2019-08" db="EMBL/GenBank/DDBJ databases">
        <title>Dermacoccus abyssi strain HZAU 226, whole genome Nanopore sequencing project.</title>
        <authorList>
            <person name="Guo A."/>
            <person name="Zhang X."/>
            <person name="Ruan Y."/>
            <person name="Liu W."/>
            <person name="Chen Q."/>
            <person name="Gu L."/>
        </authorList>
    </citation>
    <scope>NUCLEOTIDE SEQUENCE [LARGE SCALE GENOMIC DNA]</scope>
    <source>
        <strain evidence="2 5">HZAU 226</strain>
    </source>
</reference>
<sequence>MTTTMEHTMTAADRCDRCGAQAFIKAVMSGGLELRFCGHHGREHLDKLKEVAVEVIDETPRLSEEV</sequence>
<dbReference type="AlphaFoldDB" id="A0A417Z1W4"/>
<accession>A0A417Z1W4</accession>
<dbReference type="Pfam" id="PF24254">
    <property type="entry name" value="DUF7455"/>
    <property type="match status" value="1"/>
</dbReference>
<evidence type="ECO:0000313" key="3">
    <source>
        <dbReference type="EMBL" id="RHW43924.1"/>
    </source>
</evidence>
<dbReference type="Proteomes" id="UP000285376">
    <property type="component" value="Unassembled WGS sequence"/>
</dbReference>
<evidence type="ECO:0000313" key="2">
    <source>
        <dbReference type="EMBL" id="QEH93058.1"/>
    </source>
</evidence>
<protein>
    <recommendedName>
        <fullName evidence="1">DUF7455 domain-containing protein</fullName>
    </recommendedName>
</protein>
<reference evidence="3 4" key="1">
    <citation type="submission" date="2018-08" db="EMBL/GenBank/DDBJ databases">
        <title>Whole genome sequence analysis of Dermacoccus abyssi bacteria isolated from Deep Mariana trench Micromonospora spp reveals genes involved in the environmental adaptation and production of secondary metabolites.</title>
        <authorList>
            <person name="Abdel-Mageed W.M."/>
            <person name="Lehri B."/>
            <person name="Nouioui I."/>
            <person name="Goodfellow I."/>
            <person name="Jaspars M."/>
            <person name="Karlyshev A."/>
        </authorList>
    </citation>
    <scope>NUCLEOTIDE SEQUENCE [LARGE SCALE GENOMIC DNA]</scope>
    <source>
        <strain evidence="3 4">MT1.1</strain>
    </source>
</reference>
<dbReference type="Proteomes" id="UP000323565">
    <property type="component" value="Chromosome"/>
</dbReference>